<dbReference type="OrthoDB" id="7358716at2"/>
<organism evidence="2 3">
    <name type="scientific">Acetobacter vaccinii</name>
    <dbReference type="NCBI Taxonomy" id="2592655"/>
    <lineage>
        <taxon>Bacteria</taxon>
        <taxon>Pseudomonadati</taxon>
        <taxon>Pseudomonadota</taxon>
        <taxon>Alphaproteobacteria</taxon>
        <taxon>Acetobacterales</taxon>
        <taxon>Acetobacteraceae</taxon>
        <taxon>Acetobacter</taxon>
    </lineage>
</organism>
<dbReference type="EMBL" id="CP043506">
    <property type="protein sequence ID" value="QEO17592.1"/>
    <property type="molecule type" value="Genomic_DNA"/>
</dbReference>
<evidence type="ECO:0000313" key="3">
    <source>
        <dbReference type="Proteomes" id="UP000324536"/>
    </source>
</evidence>
<feature type="chain" id="PRO_5022780193" evidence="1">
    <location>
        <begin position="32"/>
        <end position="215"/>
    </location>
</feature>
<dbReference type="KEGG" id="acek:FLP30_07530"/>
<dbReference type="RefSeq" id="WP_149279269.1">
    <property type="nucleotide sequence ID" value="NZ_CP043506.1"/>
</dbReference>
<reference evidence="2 3" key="1">
    <citation type="submission" date="2019-09" db="EMBL/GenBank/DDBJ databases">
        <title>Genome sequencing of strain KACC 21233.</title>
        <authorList>
            <person name="Heo J."/>
            <person name="Kim S.-J."/>
            <person name="Kim J.-S."/>
            <person name="Hong S.-B."/>
            <person name="Kwon S.-W."/>
        </authorList>
    </citation>
    <scope>NUCLEOTIDE SEQUENCE [LARGE SCALE GENOMIC DNA]</scope>
    <source>
        <strain evidence="2 3">KACC 21233</strain>
    </source>
</reference>
<dbReference type="InterPro" id="IPR008869">
    <property type="entry name" value="MlaC/ttg2D"/>
</dbReference>
<dbReference type="InterPro" id="IPR042245">
    <property type="entry name" value="Tgt2/MlaC_sf"/>
</dbReference>
<keyword evidence="1" id="KW-0732">Signal</keyword>
<feature type="signal peptide" evidence="1">
    <location>
        <begin position="1"/>
        <end position="31"/>
    </location>
</feature>
<dbReference type="Pfam" id="PF05494">
    <property type="entry name" value="MlaC"/>
    <property type="match status" value="1"/>
</dbReference>
<dbReference type="Proteomes" id="UP000324536">
    <property type="component" value="Chromosome"/>
</dbReference>
<gene>
    <name evidence="2" type="ORF">FLP30_07530</name>
</gene>
<evidence type="ECO:0000256" key="1">
    <source>
        <dbReference type="SAM" id="SignalP"/>
    </source>
</evidence>
<name>A0A5C1YS42_9PROT</name>
<keyword evidence="3" id="KW-1185">Reference proteome</keyword>
<evidence type="ECO:0000313" key="2">
    <source>
        <dbReference type="EMBL" id="QEO17592.1"/>
    </source>
</evidence>
<protein>
    <submittedName>
        <fullName evidence="2">Toluene transporter</fullName>
    </submittedName>
</protein>
<dbReference type="AlphaFoldDB" id="A0A5C1YS42"/>
<accession>A0A5C1YS42</accession>
<proteinExistence type="predicted"/>
<dbReference type="Gene3D" id="3.10.450.710">
    <property type="entry name" value="Tgt2/MlaC"/>
    <property type="match status" value="1"/>
</dbReference>
<sequence length="215" mass="22709">MKSLSLRVVFALGLSVPLLPVAHVTTSSALAQSAPASAITAPVQQIYAALEQVQASHADFAQRSKIVATAVDQAYDLEAVLKASIGLRYNALSAEEKQKLLSVFRDFTVARYVSSFKPDSGAHFTVTPTVTDSPIGGSKIVQTHIGSADSMPGTEVSYIMTNENGAWKITDVLLGDSHISQAAAQRSDFSATLASGGVPALISVLERKVQNYSKD</sequence>